<evidence type="ECO:0000256" key="9">
    <source>
        <dbReference type="ARBA" id="ARBA00023315"/>
    </source>
</evidence>
<comment type="subcellular location">
    <subcellularLocation>
        <location evidence="1">Membrane</location>
        <topology evidence="1">Multi-pass membrane protein</topology>
    </subcellularLocation>
</comment>
<sequence length="574" mass="64226">MEGEIKSLFKVWFSVVASLCYCYFLASKISKGKLRLISLLPILFLFTILPLQLSHVFPIGITTLSFSWLGNFKLLLFAFDKGPLSNHHQHPLLHFITIACLPIRIKENEKYPQIHRTSDPKLPLNWPAKVLIFAILVNAHDYKQYLHPKIVLLVYCCMVYLLIDVIFGMIIGLVRAASGLELEPPSDEPYLSTSLQDFWGRRWNLAVTYLLRHTVYKPVRSFFDDVLGSGWGWLPAVLAAFLVSGLMHELLFYYITPVSPSWEMTGFFVLHGACVAVEICVKRVFSGRVQLHPAVSTPLTVGFVVGTAMWLFFPPLTRTGAVEKAMEEIKAVLDFSKGLSEEAIFSNCRNPSRSASAGGESAASHGFTLPAGGDFFQLLDISPAVNGDQNRCNELKKSCLAVDTMSSSTIADTVGRWGESLDDFSDDEENIVPITEDDDIHLLDADDVETIVADANEGNDLDVEDDVWSAAIARLGLRNEKPVWGYVGPETEQPVPSYPAYEPPSRMYDVNYTEMRDREHLARVFGSSSSSNYGELVLKAQFETKKEAQLAVKESEKKFYVQGTKYFNRNSTKG</sequence>
<keyword evidence="8 10" id="KW-0472">Membrane</keyword>
<feature type="transmembrane region" description="Helical" evidence="10">
    <location>
        <begin position="36"/>
        <end position="53"/>
    </location>
</feature>
<feature type="transmembrane region" description="Helical" evidence="10">
    <location>
        <begin position="6"/>
        <end position="24"/>
    </location>
</feature>
<evidence type="ECO:0000256" key="1">
    <source>
        <dbReference type="ARBA" id="ARBA00004141"/>
    </source>
</evidence>
<evidence type="ECO:0000256" key="7">
    <source>
        <dbReference type="ARBA" id="ARBA00023098"/>
    </source>
</evidence>
<keyword evidence="5 10" id="KW-0812">Transmembrane</keyword>
<dbReference type="PANTHER" id="PTHR31595:SF57">
    <property type="entry name" value="OS04G0481900 PROTEIN"/>
    <property type="match status" value="1"/>
</dbReference>
<reference evidence="12 13" key="1">
    <citation type="journal article" date="2024" name="G3 (Bethesda)">
        <title>Genome assembly of Hibiscus sabdariffa L. provides insights into metabolisms of medicinal natural products.</title>
        <authorList>
            <person name="Kim T."/>
        </authorList>
    </citation>
    <scope>NUCLEOTIDE SEQUENCE [LARGE SCALE GENOMIC DNA]</scope>
    <source>
        <strain evidence="12">TK-2024</strain>
        <tissue evidence="12">Old leaves</tissue>
    </source>
</reference>
<dbReference type="InterPro" id="IPR044851">
    <property type="entry name" value="Wax_synthase"/>
</dbReference>
<feature type="transmembrane region" description="Helical" evidence="10">
    <location>
        <begin position="59"/>
        <end position="79"/>
    </location>
</feature>
<dbReference type="Pfam" id="PF13813">
    <property type="entry name" value="MBOAT_2"/>
    <property type="match status" value="1"/>
</dbReference>
<comment type="caution">
    <text evidence="12">The sequence shown here is derived from an EMBL/GenBank/DDBJ whole genome shotgun (WGS) entry which is preliminary data.</text>
</comment>
<evidence type="ECO:0000256" key="5">
    <source>
        <dbReference type="ARBA" id="ARBA00022692"/>
    </source>
</evidence>
<keyword evidence="7" id="KW-0443">Lipid metabolism</keyword>
<dbReference type="EMBL" id="JBBPBN010000030">
    <property type="protein sequence ID" value="KAK9005152.1"/>
    <property type="molecule type" value="Genomic_DNA"/>
</dbReference>
<comment type="pathway">
    <text evidence="2">Secondary metabolite biosynthesis.</text>
</comment>
<proteinExistence type="inferred from homology"/>
<keyword evidence="13" id="KW-1185">Reference proteome</keyword>
<evidence type="ECO:0000313" key="13">
    <source>
        <dbReference type="Proteomes" id="UP001396334"/>
    </source>
</evidence>
<evidence type="ECO:0000256" key="4">
    <source>
        <dbReference type="ARBA" id="ARBA00022679"/>
    </source>
</evidence>
<dbReference type="PANTHER" id="PTHR31595">
    <property type="entry name" value="LONG-CHAIN-ALCOHOL O-FATTY-ACYLTRANSFERASE 3-RELATED"/>
    <property type="match status" value="1"/>
</dbReference>
<accession>A0ABR2QXG5</accession>
<gene>
    <name evidence="12" type="ORF">V6N11_042598</name>
</gene>
<evidence type="ECO:0000256" key="2">
    <source>
        <dbReference type="ARBA" id="ARBA00005179"/>
    </source>
</evidence>
<dbReference type="Proteomes" id="UP001396334">
    <property type="component" value="Unassembled WGS sequence"/>
</dbReference>
<evidence type="ECO:0000256" key="3">
    <source>
        <dbReference type="ARBA" id="ARBA00007282"/>
    </source>
</evidence>
<keyword evidence="6 10" id="KW-1133">Transmembrane helix</keyword>
<dbReference type="InterPro" id="IPR032805">
    <property type="entry name" value="Wax_synthase_dom"/>
</dbReference>
<organism evidence="12 13">
    <name type="scientific">Hibiscus sabdariffa</name>
    <name type="common">roselle</name>
    <dbReference type="NCBI Taxonomy" id="183260"/>
    <lineage>
        <taxon>Eukaryota</taxon>
        <taxon>Viridiplantae</taxon>
        <taxon>Streptophyta</taxon>
        <taxon>Embryophyta</taxon>
        <taxon>Tracheophyta</taxon>
        <taxon>Spermatophyta</taxon>
        <taxon>Magnoliopsida</taxon>
        <taxon>eudicotyledons</taxon>
        <taxon>Gunneridae</taxon>
        <taxon>Pentapetalae</taxon>
        <taxon>rosids</taxon>
        <taxon>malvids</taxon>
        <taxon>Malvales</taxon>
        <taxon>Malvaceae</taxon>
        <taxon>Malvoideae</taxon>
        <taxon>Hibiscus</taxon>
    </lineage>
</organism>
<feature type="transmembrane region" description="Helical" evidence="10">
    <location>
        <begin position="231"/>
        <end position="255"/>
    </location>
</feature>
<feature type="transmembrane region" description="Helical" evidence="10">
    <location>
        <begin position="291"/>
        <end position="313"/>
    </location>
</feature>
<keyword evidence="4" id="KW-0808">Transferase</keyword>
<name>A0ABR2QXG5_9ROSI</name>
<feature type="domain" description="Wax synthase" evidence="11">
    <location>
        <begin position="186"/>
        <end position="269"/>
    </location>
</feature>
<evidence type="ECO:0000313" key="12">
    <source>
        <dbReference type="EMBL" id="KAK9005152.1"/>
    </source>
</evidence>
<evidence type="ECO:0000256" key="6">
    <source>
        <dbReference type="ARBA" id="ARBA00022989"/>
    </source>
</evidence>
<keyword evidence="9" id="KW-0012">Acyltransferase</keyword>
<evidence type="ECO:0000256" key="8">
    <source>
        <dbReference type="ARBA" id="ARBA00023136"/>
    </source>
</evidence>
<evidence type="ECO:0000256" key="10">
    <source>
        <dbReference type="SAM" id="Phobius"/>
    </source>
</evidence>
<evidence type="ECO:0000259" key="11">
    <source>
        <dbReference type="Pfam" id="PF13813"/>
    </source>
</evidence>
<comment type="similarity">
    <text evidence="3">Belongs to the wax synthase family.</text>
</comment>
<protein>
    <recommendedName>
        <fullName evidence="11">Wax synthase domain-containing protein</fullName>
    </recommendedName>
</protein>
<feature type="transmembrane region" description="Helical" evidence="10">
    <location>
        <begin position="150"/>
        <end position="174"/>
    </location>
</feature>